<dbReference type="CDD" id="cd03411">
    <property type="entry name" value="Ferrochelatase_N"/>
    <property type="match status" value="1"/>
</dbReference>
<keyword evidence="10" id="KW-0999">Mitochondrion inner membrane</keyword>
<comment type="function">
    <text evidence="10">Catalyzes the ferrous insertion into protoporphyrin IX.</text>
</comment>
<dbReference type="NCBIfam" id="TIGR00109">
    <property type="entry name" value="hemH"/>
    <property type="match status" value="1"/>
</dbReference>
<evidence type="ECO:0000256" key="10">
    <source>
        <dbReference type="RuleBase" id="RU000607"/>
    </source>
</evidence>
<keyword evidence="7 10" id="KW-0456">Lyase</keyword>
<evidence type="ECO:0000256" key="5">
    <source>
        <dbReference type="ARBA" id="ARBA00023004"/>
    </source>
</evidence>
<evidence type="ECO:0000256" key="7">
    <source>
        <dbReference type="ARBA" id="ARBA00023239"/>
    </source>
</evidence>
<keyword evidence="8 10" id="KW-0627">Porphyrin biosynthesis</keyword>
<keyword evidence="11" id="KW-1185">Reference proteome</keyword>
<dbReference type="AlphaFoldDB" id="A0A7E4VHB5"/>
<dbReference type="InterPro" id="IPR033659">
    <property type="entry name" value="Ferrochelatase_N"/>
</dbReference>
<keyword evidence="10" id="KW-0496">Mitochondrion</keyword>
<dbReference type="Pfam" id="PF00762">
    <property type="entry name" value="Ferrochelatase"/>
    <property type="match status" value="1"/>
</dbReference>
<comment type="similarity">
    <text evidence="2 10">Belongs to the ferrochelatase family.</text>
</comment>
<keyword evidence="10" id="KW-0472">Membrane</keyword>
<evidence type="ECO:0000313" key="11">
    <source>
        <dbReference type="Proteomes" id="UP000492821"/>
    </source>
</evidence>
<comment type="pathway">
    <text evidence="1 10">Porphyrin-containing compound metabolism; protoheme biosynthesis; protoheme from protoporphyrin-IX: step 1/1.</text>
</comment>
<dbReference type="GO" id="GO:0004325">
    <property type="term" value="F:ferrochelatase activity"/>
    <property type="evidence" value="ECO:0007669"/>
    <property type="project" value="UniProtKB-UniRule"/>
</dbReference>
<dbReference type="GO" id="GO:0005743">
    <property type="term" value="C:mitochondrial inner membrane"/>
    <property type="evidence" value="ECO:0007669"/>
    <property type="project" value="UniProtKB-SubCell"/>
</dbReference>
<dbReference type="GO" id="GO:0006783">
    <property type="term" value="P:heme biosynthetic process"/>
    <property type="evidence" value="ECO:0007669"/>
    <property type="project" value="UniProtKB-UniRule"/>
</dbReference>
<dbReference type="PROSITE" id="PS00534">
    <property type="entry name" value="FERROCHELATASE"/>
    <property type="match status" value="1"/>
</dbReference>
<dbReference type="PANTHER" id="PTHR11108">
    <property type="entry name" value="FERROCHELATASE"/>
    <property type="match status" value="1"/>
</dbReference>
<accession>A0A7E4VHB5</accession>
<dbReference type="UniPathway" id="UPA00252">
    <property type="reaction ID" value="UER00325"/>
</dbReference>
<proteinExistence type="inferred from homology"/>
<name>A0A7E4VHB5_PANRE</name>
<dbReference type="EC" id="4.98.1.1" evidence="10"/>
<organism evidence="11 12">
    <name type="scientific">Panagrellus redivivus</name>
    <name type="common">Microworm</name>
    <dbReference type="NCBI Taxonomy" id="6233"/>
    <lineage>
        <taxon>Eukaryota</taxon>
        <taxon>Metazoa</taxon>
        <taxon>Ecdysozoa</taxon>
        <taxon>Nematoda</taxon>
        <taxon>Chromadorea</taxon>
        <taxon>Rhabditida</taxon>
        <taxon>Tylenchina</taxon>
        <taxon>Panagrolaimomorpha</taxon>
        <taxon>Panagrolaimoidea</taxon>
        <taxon>Panagrolaimidae</taxon>
        <taxon>Panagrellus</taxon>
    </lineage>
</organism>
<comment type="catalytic activity">
    <reaction evidence="9">
        <text>heme b + 2 H(+) = protoporphyrin IX + Fe(2+)</text>
        <dbReference type="Rhea" id="RHEA:22584"/>
        <dbReference type="ChEBI" id="CHEBI:15378"/>
        <dbReference type="ChEBI" id="CHEBI:29033"/>
        <dbReference type="ChEBI" id="CHEBI:57306"/>
        <dbReference type="ChEBI" id="CHEBI:60344"/>
        <dbReference type="EC" id="4.98.1.1"/>
    </reaction>
    <physiologicalReaction direction="right-to-left" evidence="9">
        <dbReference type="Rhea" id="RHEA:22586"/>
    </physiologicalReaction>
</comment>
<evidence type="ECO:0000256" key="3">
    <source>
        <dbReference type="ARBA" id="ARBA00022490"/>
    </source>
</evidence>
<dbReference type="WBParaSite" id="Pan_g20831.t1">
    <property type="protein sequence ID" value="Pan_g20831.t1"/>
    <property type="gene ID" value="Pan_g20831"/>
</dbReference>
<evidence type="ECO:0000256" key="4">
    <source>
        <dbReference type="ARBA" id="ARBA00022723"/>
    </source>
</evidence>
<keyword evidence="5 10" id="KW-0408">Iron</keyword>
<evidence type="ECO:0000256" key="1">
    <source>
        <dbReference type="ARBA" id="ARBA00004943"/>
    </source>
</evidence>
<dbReference type="CDD" id="cd00419">
    <property type="entry name" value="Ferrochelatase_C"/>
    <property type="match status" value="1"/>
</dbReference>
<evidence type="ECO:0000256" key="2">
    <source>
        <dbReference type="ARBA" id="ARBA00007718"/>
    </source>
</evidence>
<keyword evidence="6 10" id="KW-0350">Heme biosynthesis</keyword>
<dbReference type="Gene3D" id="3.40.50.1400">
    <property type="match status" value="2"/>
</dbReference>
<evidence type="ECO:0000256" key="6">
    <source>
        <dbReference type="ARBA" id="ARBA00023133"/>
    </source>
</evidence>
<evidence type="ECO:0000256" key="9">
    <source>
        <dbReference type="ARBA" id="ARBA00049915"/>
    </source>
</evidence>
<sequence>MSSKVALSQIVAKLTGSQNVQAVAPSKIGILLINTGTPSGYGFWPMWRYLRQFLSDSRIVEAPRVIWYPILYLWILVTRPFKKGKAYEAIWDMSQNESPLRRISRNQSTALQTRLDTEALPIPVKVTWAFRYGTPSIPSAVNALKASGCDRLIALPLFPQYSAATVASCSDVIFETLATHRRQMALHVVPEYYNNPAYIEAIVDTIRDKITTVGGDFDALVVTYHGIPLTYQQKGDPYGGQCHATTALIVESLKKRGFGDLDVVTSFQSRLGHKEWLKPYTDELVVEMAKNGYKRILLVAPGFSSDCLETLEELELDLVEEFKHNGGTELVYVPCLNDTPSGIEVIEKIIKSEINA</sequence>
<reference evidence="11" key="1">
    <citation type="journal article" date="2013" name="Genetics">
        <title>The draft genome and transcriptome of Panagrellus redivivus are shaped by the harsh demands of a free-living lifestyle.</title>
        <authorList>
            <person name="Srinivasan J."/>
            <person name="Dillman A.R."/>
            <person name="Macchietto M.G."/>
            <person name="Heikkinen L."/>
            <person name="Lakso M."/>
            <person name="Fracchia K.M."/>
            <person name="Antoshechkin I."/>
            <person name="Mortazavi A."/>
            <person name="Wong G."/>
            <person name="Sternberg P.W."/>
        </authorList>
    </citation>
    <scope>NUCLEOTIDE SEQUENCE [LARGE SCALE GENOMIC DNA]</scope>
    <source>
        <strain evidence="11">MT8872</strain>
    </source>
</reference>
<dbReference type="InterPro" id="IPR019772">
    <property type="entry name" value="Ferrochelatase_AS"/>
</dbReference>
<reference evidence="12" key="2">
    <citation type="submission" date="2020-10" db="UniProtKB">
        <authorList>
            <consortium name="WormBaseParasite"/>
        </authorList>
    </citation>
    <scope>IDENTIFICATION</scope>
</reference>
<dbReference type="SUPFAM" id="SSF53800">
    <property type="entry name" value="Chelatase"/>
    <property type="match status" value="1"/>
</dbReference>
<dbReference type="FunFam" id="3.40.50.1400:FF:000002">
    <property type="entry name" value="Ferrochelatase"/>
    <property type="match status" value="1"/>
</dbReference>
<protein>
    <recommendedName>
        <fullName evidence="10">Ferrochelatase</fullName>
        <ecNumber evidence="10">4.98.1.1</ecNumber>
    </recommendedName>
</protein>
<dbReference type="PANTHER" id="PTHR11108:SF1">
    <property type="entry name" value="FERROCHELATASE, MITOCHONDRIAL"/>
    <property type="match status" value="1"/>
</dbReference>
<evidence type="ECO:0000313" key="12">
    <source>
        <dbReference type="WBParaSite" id="Pan_g20831.t1"/>
    </source>
</evidence>
<keyword evidence="3" id="KW-0963">Cytoplasm</keyword>
<dbReference type="HAMAP" id="MF_00323">
    <property type="entry name" value="Ferrochelatase"/>
    <property type="match status" value="1"/>
</dbReference>
<dbReference type="InterPro" id="IPR033644">
    <property type="entry name" value="Ferrochelatase_C"/>
</dbReference>
<dbReference type="InterPro" id="IPR001015">
    <property type="entry name" value="Ferrochelatase"/>
</dbReference>
<keyword evidence="4" id="KW-0479">Metal-binding</keyword>
<dbReference type="Proteomes" id="UP000492821">
    <property type="component" value="Unassembled WGS sequence"/>
</dbReference>
<evidence type="ECO:0000256" key="8">
    <source>
        <dbReference type="ARBA" id="ARBA00023244"/>
    </source>
</evidence>
<dbReference type="GO" id="GO:0046872">
    <property type="term" value="F:metal ion binding"/>
    <property type="evidence" value="ECO:0007669"/>
    <property type="project" value="UniProtKB-KW"/>
</dbReference>
<comment type="subcellular location">
    <subcellularLocation>
        <location evidence="10">Mitochondrion inner membrane</location>
    </subcellularLocation>
</comment>